<evidence type="ECO:0000256" key="3">
    <source>
        <dbReference type="ARBA" id="ARBA00004065"/>
    </source>
</evidence>
<evidence type="ECO:0000256" key="4">
    <source>
        <dbReference type="ARBA" id="ARBA00004496"/>
    </source>
</evidence>
<dbReference type="Gene3D" id="3.30.420.10">
    <property type="entry name" value="Ribonuclease H-like superfamily/Ribonuclease H"/>
    <property type="match status" value="1"/>
</dbReference>
<feature type="binding site" evidence="14 15">
    <location>
        <position position="111"/>
    </location>
    <ligand>
        <name>a divalent metal cation</name>
        <dbReference type="ChEBI" id="CHEBI:60240"/>
    </ligand>
</feature>
<evidence type="ECO:0000256" key="15">
    <source>
        <dbReference type="PROSITE-ProRule" id="PRU01319"/>
    </source>
</evidence>
<comment type="catalytic activity">
    <reaction evidence="1 14 15 16">
        <text>Endonucleolytic cleavage to 5'-phosphomonoester.</text>
        <dbReference type="EC" id="3.1.26.4"/>
    </reaction>
</comment>
<evidence type="ECO:0000259" key="17">
    <source>
        <dbReference type="PROSITE" id="PS51975"/>
    </source>
</evidence>
<reference evidence="18 19" key="1">
    <citation type="submission" date="2024-04" db="EMBL/GenBank/DDBJ databases">
        <title>Draft genome sequence of Sessilibacter corallicola NBRC 116591.</title>
        <authorList>
            <person name="Miyakawa T."/>
            <person name="Kusuya Y."/>
            <person name="Miura T."/>
        </authorList>
    </citation>
    <scope>NUCLEOTIDE SEQUENCE [LARGE SCALE GENOMIC DNA]</scope>
    <source>
        <strain evidence="18 19">KU-00831-HH</strain>
    </source>
</reference>
<keyword evidence="8 14" id="KW-0963">Cytoplasm</keyword>
<evidence type="ECO:0000256" key="1">
    <source>
        <dbReference type="ARBA" id="ARBA00000077"/>
    </source>
</evidence>
<dbReference type="NCBIfam" id="NF000595">
    <property type="entry name" value="PRK00015.1-3"/>
    <property type="match status" value="1"/>
</dbReference>
<proteinExistence type="inferred from homology"/>
<keyword evidence="13 14" id="KW-0464">Manganese</keyword>
<dbReference type="Pfam" id="PF01351">
    <property type="entry name" value="RNase_HII"/>
    <property type="match status" value="1"/>
</dbReference>
<dbReference type="PROSITE" id="PS51975">
    <property type="entry name" value="RNASE_H_2"/>
    <property type="match status" value="1"/>
</dbReference>
<dbReference type="InterPro" id="IPR036397">
    <property type="entry name" value="RNaseH_sf"/>
</dbReference>
<evidence type="ECO:0000313" key="18">
    <source>
        <dbReference type="EMBL" id="GAA6167503.1"/>
    </source>
</evidence>
<dbReference type="InterPro" id="IPR022898">
    <property type="entry name" value="RNase_HII"/>
</dbReference>
<evidence type="ECO:0000256" key="12">
    <source>
        <dbReference type="ARBA" id="ARBA00022801"/>
    </source>
</evidence>
<accession>A0ABQ0A778</accession>
<evidence type="ECO:0000256" key="11">
    <source>
        <dbReference type="ARBA" id="ARBA00022759"/>
    </source>
</evidence>
<evidence type="ECO:0000256" key="13">
    <source>
        <dbReference type="ARBA" id="ARBA00023211"/>
    </source>
</evidence>
<name>A0ABQ0A778_9GAMM</name>
<comment type="cofactor">
    <cofactor evidence="2">
        <name>Mg(2+)</name>
        <dbReference type="ChEBI" id="CHEBI:18420"/>
    </cofactor>
</comment>
<dbReference type="Proteomes" id="UP001465153">
    <property type="component" value="Unassembled WGS sequence"/>
</dbReference>
<evidence type="ECO:0000256" key="7">
    <source>
        <dbReference type="ARBA" id="ARBA00019179"/>
    </source>
</evidence>
<dbReference type="PANTHER" id="PTHR10954:SF18">
    <property type="entry name" value="RIBONUCLEASE HII"/>
    <property type="match status" value="1"/>
</dbReference>
<evidence type="ECO:0000256" key="8">
    <source>
        <dbReference type="ARBA" id="ARBA00022490"/>
    </source>
</evidence>
<evidence type="ECO:0000256" key="5">
    <source>
        <dbReference type="ARBA" id="ARBA00007383"/>
    </source>
</evidence>
<dbReference type="EC" id="3.1.26.4" evidence="6 14"/>
<comment type="caution">
    <text evidence="18">The sequence shown here is derived from an EMBL/GenBank/DDBJ whole genome shotgun (WGS) entry which is preliminary data.</text>
</comment>
<organism evidence="18 19">
    <name type="scientific">Sessilibacter corallicola</name>
    <dbReference type="NCBI Taxonomy" id="2904075"/>
    <lineage>
        <taxon>Bacteria</taxon>
        <taxon>Pseudomonadati</taxon>
        <taxon>Pseudomonadota</taxon>
        <taxon>Gammaproteobacteria</taxon>
        <taxon>Cellvibrionales</taxon>
        <taxon>Cellvibrionaceae</taxon>
        <taxon>Sessilibacter</taxon>
    </lineage>
</organism>
<dbReference type="HAMAP" id="MF_00052_B">
    <property type="entry name" value="RNase_HII_B"/>
    <property type="match status" value="1"/>
</dbReference>
<feature type="binding site" evidence="14 15">
    <location>
        <position position="20"/>
    </location>
    <ligand>
        <name>a divalent metal cation</name>
        <dbReference type="ChEBI" id="CHEBI:60240"/>
    </ligand>
</feature>
<evidence type="ECO:0000256" key="10">
    <source>
        <dbReference type="ARBA" id="ARBA00022723"/>
    </source>
</evidence>
<dbReference type="InterPro" id="IPR012337">
    <property type="entry name" value="RNaseH-like_sf"/>
</dbReference>
<protein>
    <recommendedName>
        <fullName evidence="7 14">Ribonuclease HII</fullName>
        <shortName evidence="14">RNase HII</shortName>
        <ecNumber evidence="6 14">3.1.26.4</ecNumber>
    </recommendedName>
</protein>
<keyword evidence="19" id="KW-1185">Reference proteome</keyword>
<dbReference type="InterPro" id="IPR001352">
    <property type="entry name" value="RNase_HII/HIII"/>
</dbReference>
<keyword evidence="10 14" id="KW-0479">Metal-binding</keyword>
<comment type="similarity">
    <text evidence="5 14 16">Belongs to the RNase HII family.</text>
</comment>
<keyword evidence="9 14" id="KW-0540">Nuclease</keyword>
<dbReference type="EMBL" id="BAABWN010000003">
    <property type="protein sequence ID" value="GAA6167503.1"/>
    <property type="molecule type" value="Genomic_DNA"/>
</dbReference>
<feature type="binding site" evidence="14 15">
    <location>
        <position position="19"/>
    </location>
    <ligand>
        <name>a divalent metal cation</name>
        <dbReference type="ChEBI" id="CHEBI:60240"/>
    </ligand>
</feature>
<gene>
    <name evidence="14 18" type="primary">rnhB</name>
    <name evidence="18" type="ORF">NBRC116591_13130</name>
</gene>
<dbReference type="RefSeq" id="WP_353302116.1">
    <property type="nucleotide sequence ID" value="NZ_BAABWN010000003.1"/>
</dbReference>
<keyword evidence="12 14" id="KW-0378">Hydrolase</keyword>
<dbReference type="NCBIfam" id="NF000594">
    <property type="entry name" value="PRK00015.1-1"/>
    <property type="match status" value="1"/>
</dbReference>
<evidence type="ECO:0000256" key="6">
    <source>
        <dbReference type="ARBA" id="ARBA00012180"/>
    </source>
</evidence>
<comment type="subcellular location">
    <subcellularLocation>
        <location evidence="4 14">Cytoplasm</location>
    </subcellularLocation>
</comment>
<evidence type="ECO:0000256" key="2">
    <source>
        <dbReference type="ARBA" id="ARBA00001946"/>
    </source>
</evidence>
<sequence length="199" mass="21595">MKHEPFVSSYRGELLAGVDEVGRGPLAGDVVTAAVILDANNPITGLADSKKLSEKKRELLFDEIMAKAKSVSIARASIDEIDELNILQASLVAMHRAVDGLSVRPEHVLVDGNKIPKWNYSSEAVVSGDARVECIAAASIIAKVTRDREMVEFDKVYPGYGFAGHKGYPTKKHLQAITDLGICPIHRTSYGPVKKLLSQ</sequence>
<dbReference type="CDD" id="cd07182">
    <property type="entry name" value="RNase_HII_bacteria_HII_like"/>
    <property type="match status" value="1"/>
</dbReference>
<dbReference type="SUPFAM" id="SSF53098">
    <property type="entry name" value="Ribonuclease H-like"/>
    <property type="match status" value="1"/>
</dbReference>
<evidence type="ECO:0000256" key="9">
    <source>
        <dbReference type="ARBA" id="ARBA00022722"/>
    </source>
</evidence>
<comment type="cofactor">
    <cofactor evidence="14 15">
        <name>Mn(2+)</name>
        <dbReference type="ChEBI" id="CHEBI:29035"/>
    </cofactor>
    <cofactor evidence="14 15">
        <name>Mg(2+)</name>
        <dbReference type="ChEBI" id="CHEBI:18420"/>
    </cofactor>
    <text evidence="14 15">Manganese or magnesium. Binds 1 divalent metal ion per monomer in the absence of substrate. May bind a second metal ion after substrate binding.</text>
</comment>
<evidence type="ECO:0000313" key="19">
    <source>
        <dbReference type="Proteomes" id="UP001465153"/>
    </source>
</evidence>
<feature type="domain" description="RNase H type-2" evidence="17">
    <location>
        <begin position="13"/>
        <end position="199"/>
    </location>
</feature>
<dbReference type="InterPro" id="IPR024567">
    <property type="entry name" value="RNase_HII/HIII_dom"/>
</dbReference>
<comment type="function">
    <text evidence="3 14 16">Endonuclease that specifically degrades the RNA of RNA-DNA hybrids.</text>
</comment>
<dbReference type="PANTHER" id="PTHR10954">
    <property type="entry name" value="RIBONUCLEASE H2 SUBUNIT A"/>
    <property type="match status" value="1"/>
</dbReference>
<evidence type="ECO:0000256" key="16">
    <source>
        <dbReference type="RuleBase" id="RU003515"/>
    </source>
</evidence>
<evidence type="ECO:0000256" key="14">
    <source>
        <dbReference type="HAMAP-Rule" id="MF_00052"/>
    </source>
</evidence>
<dbReference type="NCBIfam" id="NF000596">
    <property type="entry name" value="PRK00015.1-4"/>
    <property type="match status" value="1"/>
</dbReference>
<keyword evidence="11 14" id="KW-0255">Endonuclease</keyword>